<evidence type="ECO:0000313" key="2">
    <source>
        <dbReference type="Proteomes" id="UP000236721"/>
    </source>
</evidence>
<name>A0A1H6CR11_9VIBR</name>
<gene>
    <name evidence="1" type="ORF">SAMN04488244_1572</name>
</gene>
<dbReference type="NCBIfam" id="TIGR02436">
    <property type="entry name" value="four helix bundle protein"/>
    <property type="match status" value="1"/>
</dbReference>
<accession>A0A1H6CR11</accession>
<dbReference type="RefSeq" id="WP_103882941.1">
    <property type="nucleotide sequence ID" value="NZ_FNVG01000057.1"/>
</dbReference>
<evidence type="ECO:0000313" key="1">
    <source>
        <dbReference type="EMBL" id="SEG75288.1"/>
    </source>
</evidence>
<sequence length="125" mass="14272">MHYKKLEVWKLSFQIAVEVKRLTENCRDFGFCDQIRRSAVSVPSNIAEGEERETVNESVRFLYIAKGSCGELVTQILLAKEFGYLSSEQSDYLESKAIRVSKMLAGLIKSRKGTVREERAEYVAN</sequence>
<protein>
    <submittedName>
        <fullName evidence="1">Four helix bundle protein</fullName>
    </submittedName>
</protein>
<dbReference type="NCBIfam" id="NF008912">
    <property type="entry name" value="PRK12275.1-6"/>
    <property type="match status" value="1"/>
</dbReference>
<dbReference type="CDD" id="cd16377">
    <property type="entry name" value="23S_rRNA_IVP_like"/>
    <property type="match status" value="1"/>
</dbReference>
<dbReference type="SUPFAM" id="SSF158446">
    <property type="entry name" value="IVS-encoded protein-like"/>
    <property type="match status" value="1"/>
</dbReference>
<organism evidence="1 2">
    <name type="scientific">Vibrio hangzhouensis</name>
    <dbReference type="NCBI Taxonomy" id="462991"/>
    <lineage>
        <taxon>Bacteria</taxon>
        <taxon>Pseudomonadati</taxon>
        <taxon>Pseudomonadota</taxon>
        <taxon>Gammaproteobacteria</taxon>
        <taxon>Vibrionales</taxon>
        <taxon>Vibrionaceae</taxon>
        <taxon>Vibrio</taxon>
    </lineage>
</organism>
<dbReference type="Pfam" id="PF05635">
    <property type="entry name" value="23S_rRNA_IVP"/>
    <property type="match status" value="1"/>
</dbReference>
<dbReference type="PANTHER" id="PTHR38471">
    <property type="entry name" value="FOUR HELIX BUNDLE PROTEIN"/>
    <property type="match status" value="1"/>
</dbReference>
<dbReference type="InterPro" id="IPR036583">
    <property type="entry name" value="23S_rRNA_IVS_sf"/>
</dbReference>
<dbReference type="EMBL" id="FNVG01000057">
    <property type="protein sequence ID" value="SEG75288.1"/>
    <property type="molecule type" value="Genomic_DNA"/>
</dbReference>
<dbReference type="PANTHER" id="PTHR38471:SF2">
    <property type="entry name" value="FOUR HELIX BUNDLE PROTEIN"/>
    <property type="match status" value="1"/>
</dbReference>
<dbReference type="OrthoDB" id="160990at2"/>
<dbReference type="Gene3D" id="1.20.1440.60">
    <property type="entry name" value="23S rRNA-intervening sequence"/>
    <property type="match status" value="1"/>
</dbReference>
<reference evidence="2" key="1">
    <citation type="submission" date="2016-10" db="EMBL/GenBank/DDBJ databases">
        <authorList>
            <person name="Varghese N."/>
            <person name="Submissions S."/>
        </authorList>
    </citation>
    <scope>NUCLEOTIDE SEQUENCE [LARGE SCALE GENOMIC DNA]</scope>
    <source>
        <strain evidence="2">CGMCC 1.7062</strain>
    </source>
</reference>
<dbReference type="InterPro" id="IPR012657">
    <property type="entry name" value="23S_rRNA-intervening_sequence"/>
</dbReference>
<dbReference type="AlphaFoldDB" id="A0A1H6CR11"/>
<keyword evidence="2" id="KW-1185">Reference proteome</keyword>
<dbReference type="Proteomes" id="UP000236721">
    <property type="component" value="Unassembled WGS sequence"/>
</dbReference>
<proteinExistence type="predicted"/>